<dbReference type="InterPro" id="IPR011990">
    <property type="entry name" value="TPR-like_helical_dom_sf"/>
</dbReference>
<evidence type="ECO:0000313" key="4">
    <source>
        <dbReference type="EMBL" id="KKL04899.1"/>
    </source>
</evidence>
<sequence>MTVLRTLLSDRPDMGLADRTRQVSPAALAGLVAALQDRLGREGLTGARLCLPLDSSLGALAVLLAVLGSRASAALIPRPGAAETPDWPGFCQAVLLPPDLPAEGDFDLVAVAGSAELIRLKGATDADQGQDRVYLRTSGTTGTPKWAVHETASLLDNARACVTRLELSQQDRVMIPVPIHHMYGLGAALLPSLLAGASIALVPRGNPLEIFRAQRAVDPTAVFLVPSQCRSIMALNRGIVPRRLTVLAGDKLAPDEALLAYNLAQVLARSGKAEKALAELQIALRENLADEGTGPFELLAEVLQKLGKQNELVGRLEKLHAAQPDNIPLGYRCVNVAKGNRGRRSRQLPLIQYLNRRHYHI</sequence>
<dbReference type="AlphaFoldDB" id="A0A0F9A5R6"/>
<dbReference type="InterPro" id="IPR020845">
    <property type="entry name" value="AMP-binding_CS"/>
</dbReference>
<dbReference type="Pfam" id="PF00501">
    <property type="entry name" value="AMP-binding"/>
    <property type="match status" value="1"/>
</dbReference>
<keyword evidence="2" id="KW-0436">Ligase</keyword>
<dbReference type="Gene3D" id="3.40.50.980">
    <property type="match status" value="2"/>
</dbReference>
<comment type="similarity">
    <text evidence="1">Belongs to the ATP-dependent AMP-binding enzyme family.</text>
</comment>
<dbReference type="GO" id="GO:0031956">
    <property type="term" value="F:medium-chain fatty acid-CoA ligase activity"/>
    <property type="evidence" value="ECO:0007669"/>
    <property type="project" value="TreeGrafter"/>
</dbReference>
<comment type="caution">
    <text evidence="4">The sequence shown here is derived from an EMBL/GenBank/DDBJ whole genome shotgun (WGS) entry which is preliminary data.</text>
</comment>
<name>A0A0F9A5R6_9ZZZZ</name>
<dbReference type="Gene3D" id="1.25.40.10">
    <property type="entry name" value="Tetratricopeptide repeat domain"/>
    <property type="match status" value="1"/>
</dbReference>
<evidence type="ECO:0000259" key="3">
    <source>
        <dbReference type="Pfam" id="PF00501"/>
    </source>
</evidence>
<dbReference type="PANTHER" id="PTHR43201">
    <property type="entry name" value="ACYL-COA SYNTHETASE"/>
    <property type="match status" value="1"/>
</dbReference>
<accession>A0A0F9A5R6</accession>
<evidence type="ECO:0000256" key="1">
    <source>
        <dbReference type="ARBA" id="ARBA00006432"/>
    </source>
</evidence>
<organism evidence="4">
    <name type="scientific">marine sediment metagenome</name>
    <dbReference type="NCBI Taxonomy" id="412755"/>
    <lineage>
        <taxon>unclassified sequences</taxon>
        <taxon>metagenomes</taxon>
        <taxon>ecological metagenomes</taxon>
    </lineage>
</organism>
<dbReference type="InterPro" id="IPR000873">
    <property type="entry name" value="AMP-dep_synth/lig_dom"/>
</dbReference>
<dbReference type="PROSITE" id="PS00455">
    <property type="entry name" value="AMP_BINDING"/>
    <property type="match status" value="1"/>
</dbReference>
<gene>
    <name evidence="4" type="ORF">LCGC14_2611460</name>
</gene>
<protein>
    <recommendedName>
        <fullName evidence="3">AMP-dependent synthetase/ligase domain-containing protein</fullName>
    </recommendedName>
</protein>
<dbReference type="SUPFAM" id="SSF56801">
    <property type="entry name" value="Acetyl-CoA synthetase-like"/>
    <property type="match status" value="1"/>
</dbReference>
<dbReference type="GO" id="GO:0006631">
    <property type="term" value="P:fatty acid metabolic process"/>
    <property type="evidence" value="ECO:0007669"/>
    <property type="project" value="TreeGrafter"/>
</dbReference>
<dbReference type="EMBL" id="LAZR01044342">
    <property type="protein sequence ID" value="KKL04899.1"/>
    <property type="molecule type" value="Genomic_DNA"/>
</dbReference>
<evidence type="ECO:0000256" key="2">
    <source>
        <dbReference type="ARBA" id="ARBA00022598"/>
    </source>
</evidence>
<proteinExistence type="inferred from homology"/>
<dbReference type="PANTHER" id="PTHR43201:SF5">
    <property type="entry name" value="MEDIUM-CHAIN ACYL-COA LIGASE ACSF2, MITOCHONDRIAL"/>
    <property type="match status" value="1"/>
</dbReference>
<reference evidence="4" key="1">
    <citation type="journal article" date="2015" name="Nature">
        <title>Complex archaea that bridge the gap between prokaryotes and eukaryotes.</title>
        <authorList>
            <person name="Spang A."/>
            <person name="Saw J.H."/>
            <person name="Jorgensen S.L."/>
            <person name="Zaremba-Niedzwiedzka K."/>
            <person name="Martijn J."/>
            <person name="Lind A.E."/>
            <person name="van Eijk R."/>
            <person name="Schleper C."/>
            <person name="Guy L."/>
            <person name="Ettema T.J."/>
        </authorList>
    </citation>
    <scope>NUCLEOTIDE SEQUENCE</scope>
</reference>
<dbReference type="SUPFAM" id="SSF48452">
    <property type="entry name" value="TPR-like"/>
    <property type="match status" value="1"/>
</dbReference>
<feature type="domain" description="AMP-dependent synthetase/ligase" evidence="3">
    <location>
        <begin position="137"/>
        <end position="236"/>
    </location>
</feature>